<dbReference type="SUPFAM" id="SSF57850">
    <property type="entry name" value="RING/U-box"/>
    <property type="match status" value="1"/>
</dbReference>
<dbReference type="CDD" id="cd16657">
    <property type="entry name" value="RING-Ubox_UBE4A"/>
    <property type="match status" value="1"/>
</dbReference>
<comment type="caution">
    <text evidence="14">The sequence shown here is derived from an EMBL/GenBank/DDBJ whole genome shotgun (WGS) entry which is preliminary data.</text>
</comment>
<evidence type="ECO:0000256" key="9">
    <source>
        <dbReference type="ARBA" id="ARBA00023110"/>
    </source>
</evidence>
<dbReference type="GO" id="GO:0000151">
    <property type="term" value="C:ubiquitin ligase complex"/>
    <property type="evidence" value="ECO:0007669"/>
    <property type="project" value="InterPro"/>
</dbReference>
<evidence type="ECO:0000256" key="1">
    <source>
        <dbReference type="ARBA" id="ARBA00000900"/>
    </source>
</evidence>
<dbReference type="OrthoDB" id="20295at2759"/>
<dbReference type="InterPro" id="IPR019474">
    <property type="entry name" value="Ub_conjug_fac_E4_core"/>
</dbReference>
<keyword evidence="7" id="KW-0808">Transferase</keyword>
<evidence type="ECO:0000313" key="14">
    <source>
        <dbReference type="EMBL" id="KAF2085995.1"/>
    </source>
</evidence>
<dbReference type="FunFam" id="3.30.40.10:FF:000055">
    <property type="entry name" value="Ubiquitin conjugation factor e4 a"/>
    <property type="match status" value="1"/>
</dbReference>
<comment type="pathway">
    <text evidence="4">Protein modification; protein ubiquitination.</text>
</comment>
<feature type="compositionally biased region" description="Polar residues" evidence="12">
    <location>
        <begin position="81"/>
        <end position="98"/>
    </location>
</feature>
<gene>
    <name evidence="14" type="ORF">K490DRAFT_74856</name>
</gene>
<accession>A0A9P4LTZ5</accession>
<dbReference type="Pfam" id="PF10408">
    <property type="entry name" value="Ufd2P_core"/>
    <property type="match status" value="1"/>
</dbReference>
<evidence type="ECO:0000256" key="3">
    <source>
        <dbReference type="ARBA" id="ARBA00004496"/>
    </source>
</evidence>
<evidence type="ECO:0000259" key="13">
    <source>
        <dbReference type="PROSITE" id="PS51698"/>
    </source>
</evidence>
<evidence type="ECO:0000313" key="15">
    <source>
        <dbReference type="Proteomes" id="UP000799776"/>
    </source>
</evidence>
<dbReference type="PROSITE" id="PS51698">
    <property type="entry name" value="U_BOX"/>
    <property type="match status" value="1"/>
</dbReference>
<comment type="catalytic activity">
    <reaction evidence="1">
        <text>S-ubiquitinyl-[E2 ubiquitin-conjugating enzyme]-L-cysteine + [acceptor protein]-L-lysine = [E2 ubiquitin-conjugating enzyme]-L-cysteine + N(6)-ubiquitinyl-[acceptor protein]-L-lysine.</text>
        <dbReference type="EC" id="2.3.2.27"/>
    </reaction>
</comment>
<keyword evidence="11" id="KW-0175">Coiled coil</keyword>
<evidence type="ECO:0000256" key="4">
    <source>
        <dbReference type="ARBA" id="ARBA00004906"/>
    </source>
</evidence>
<keyword evidence="15" id="KW-1185">Reference proteome</keyword>
<evidence type="ECO:0000256" key="8">
    <source>
        <dbReference type="ARBA" id="ARBA00022786"/>
    </source>
</evidence>
<dbReference type="EMBL" id="ML978727">
    <property type="protein sequence ID" value="KAF2085995.1"/>
    <property type="molecule type" value="Genomic_DNA"/>
</dbReference>
<sequence>MADAQSDADKIRNKRLAKLGGLPAPSTTPPATGESSASSSAPAPVASTPSKSENSSPRTDSPSVATPPPNNPFSQLGIKSGNESPASKITITNKSSVPQKRDSNHESRSQSRTRTPVQESTEAWEHRLLSTAFRVTLDEDNKQDLHGNKLSYVPGVKADLEEAESPLLLSTSTLDQAILEAASGRGKSFLEYLFGCWKRVVRLSRQSSSADKNDPTRAAVLREARRLCMSYIIFAVTMPEMFGMEPWAVNPLAQHLLVDPDDERGVCHDFLAEAVSRFEEDESIKEAFVGAIEQLSRDLAKKNMNDDFKAYVQAIRNVCQYPPMVAALSQSPSFLPENIEAPRIELDTLLGPFFRISPLQAEVSLTYFSGARTKDKGAISAAQNALRMTLQNHQDDLFDIANRFIRAKDSRSRMLDWFALTVNKNHKRRAMRTDVKQVSSDGFMTNVTVVLDRLCDPFVDSTFSKIDRIDIGYLRRNPRVDITEETKMNADQHESDAFYSQKLDGENNFISECFFLTVAAHHYGTEAANSKLSQLQKDVKWMEKELAKFEAERHKYAHNPAQLQMFENALKKYRDSVEKSHCQILATQGILLDETIQGRAMQFMRYVIVWLIRVAAPGLDYPKQQLSLPLPSEQPEEFKCLPEYFLEDIVDNFKFITRMIPQIVTSTQCSELIAICITFLRSSSYIRNPYLKSGLVSILYYGTLPYYGKSKGVLGDLLFADSFATKHLLHAVMQFYIECESTGAHTQFYDKFNIRYEIFQIIKCIWGNSVYRDNLRTEANVNLDFFVRFVNLLLNDVTYVLDESFTAFATIHDTTKSLRSDSTLDEASRKEKEEQLENAKQRAKSYMGLTNETVAMLKLFTDALSDSFTMPEIVQRLADMLDYNLDALVGPRQSQLKIENPQEYGWNAKAMLAEITDVYLNLRDKDSFWIAIARDGRSYKPSNFAKAAAILRKYALKSPEDIAAWEQLATHVAAAKEADEEEEADLGDIPDEFLDPLLSDIMKDPVILPKSRVVVDRSTIVSHLLSDMTDPFNRTPLKIEDVIPDTELKAKIAAFRAERKAVKAAERAHAVDQDGADAMDTST</sequence>
<keyword evidence="8" id="KW-0833">Ubl conjugation pathway</keyword>
<comment type="similarity">
    <text evidence="5">Belongs to the ubiquitin conjugation factor E4 family.</text>
</comment>
<feature type="compositionally biased region" description="Low complexity" evidence="12">
    <location>
        <begin position="23"/>
        <end position="52"/>
    </location>
</feature>
<comment type="subcellular location">
    <subcellularLocation>
        <location evidence="3">Cytoplasm</location>
    </subcellularLocation>
    <subcellularLocation>
        <location evidence="2">Nucleus</location>
    </subcellularLocation>
</comment>
<dbReference type="GO" id="GO:0000209">
    <property type="term" value="P:protein polyubiquitination"/>
    <property type="evidence" value="ECO:0007669"/>
    <property type="project" value="TreeGrafter"/>
</dbReference>
<dbReference type="Pfam" id="PF04564">
    <property type="entry name" value="U-box"/>
    <property type="match status" value="1"/>
</dbReference>
<dbReference type="GO" id="GO:0005634">
    <property type="term" value="C:nucleus"/>
    <property type="evidence" value="ECO:0007669"/>
    <property type="project" value="UniProtKB-SubCell"/>
</dbReference>
<feature type="compositionally biased region" description="Polar residues" evidence="12">
    <location>
        <begin position="110"/>
        <end position="121"/>
    </location>
</feature>
<keyword evidence="6" id="KW-0963">Cytoplasm</keyword>
<dbReference type="InterPro" id="IPR003613">
    <property type="entry name" value="Ubox_domain"/>
</dbReference>
<keyword evidence="10" id="KW-0539">Nucleus</keyword>
<evidence type="ECO:0000256" key="10">
    <source>
        <dbReference type="ARBA" id="ARBA00023242"/>
    </source>
</evidence>
<keyword evidence="9" id="KW-0697">Rotamase</keyword>
<evidence type="ECO:0000256" key="5">
    <source>
        <dbReference type="ARBA" id="ARBA00007434"/>
    </source>
</evidence>
<evidence type="ECO:0000256" key="6">
    <source>
        <dbReference type="ARBA" id="ARBA00022490"/>
    </source>
</evidence>
<evidence type="ECO:0000256" key="12">
    <source>
        <dbReference type="SAM" id="MobiDB-lite"/>
    </source>
</evidence>
<feature type="coiled-coil region" evidence="11">
    <location>
        <begin position="525"/>
        <end position="552"/>
    </location>
</feature>
<dbReference type="GO" id="GO:0034450">
    <property type="term" value="F:ubiquitin-ubiquitin ligase activity"/>
    <property type="evidence" value="ECO:0007669"/>
    <property type="project" value="InterPro"/>
</dbReference>
<feature type="compositionally biased region" description="Polar residues" evidence="12">
    <location>
        <begin position="53"/>
        <end position="64"/>
    </location>
</feature>
<dbReference type="Gene3D" id="3.30.40.10">
    <property type="entry name" value="Zinc/RING finger domain, C3HC4 (zinc finger)"/>
    <property type="match status" value="1"/>
</dbReference>
<dbReference type="InterPro" id="IPR013083">
    <property type="entry name" value="Znf_RING/FYVE/PHD"/>
</dbReference>
<proteinExistence type="inferred from homology"/>
<dbReference type="Proteomes" id="UP000799776">
    <property type="component" value="Unassembled WGS sequence"/>
</dbReference>
<dbReference type="GO" id="GO:0005737">
    <property type="term" value="C:cytoplasm"/>
    <property type="evidence" value="ECO:0007669"/>
    <property type="project" value="UniProtKB-SubCell"/>
</dbReference>
<evidence type="ECO:0000256" key="7">
    <source>
        <dbReference type="ARBA" id="ARBA00022679"/>
    </source>
</evidence>
<feature type="compositionally biased region" description="Basic and acidic residues" evidence="12">
    <location>
        <begin position="99"/>
        <end position="109"/>
    </location>
</feature>
<dbReference type="AlphaFoldDB" id="A0A9P4LTZ5"/>
<dbReference type="GO" id="GO:0006511">
    <property type="term" value="P:ubiquitin-dependent protein catabolic process"/>
    <property type="evidence" value="ECO:0007669"/>
    <property type="project" value="InterPro"/>
</dbReference>
<feature type="domain" description="U-box" evidence="13">
    <location>
        <begin position="988"/>
        <end position="1062"/>
    </location>
</feature>
<protein>
    <submittedName>
        <fullName evidence="14">Ubiquitin conjugation factor E4</fullName>
    </submittedName>
</protein>
<dbReference type="PANTHER" id="PTHR13931">
    <property type="entry name" value="UBIQUITINATION FACTOR E4"/>
    <property type="match status" value="1"/>
</dbReference>
<dbReference type="GO" id="GO:0036503">
    <property type="term" value="P:ERAD pathway"/>
    <property type="evidence" value="ECO:0007669"/>
    <property type="project" value="InterPro"/>
</dbReference>
<dbReference type="GO" id="GO:0003755">
    <property type="term" value="F:peptidyl-prolyl cis-trans isomerase activity"/>
    <property type="evidence" value="ECO:0007669"/>
    <property type="project" value="UniProtKB-KW"/>
</dbReference>
<name>A0A9P4LTZ5_9PEZI</name>
<dbReference type="SMART" id="SM00504">
    <property type="entry name" value="Ubox"/>
    <property type="match status" value="1"/>
</dbReference>
<organism evidence="14 15">
    <name type="scientific">Saccharata proteae CBS 121410</name>
    <dbReference type="NCBI Taxonomy" id="1314787"/>
    <lineage>
        <taxon>Eukaryota</taxon>
        <taxon>Fungi</taxon>
        <taxon>Dikarya</taxon>
        <taxon>Ascomycota</taxon>
        <taxon>Pezizomycotina</taxon>
        <taxon>Dothideomycetes</taxon>
        <taxon>Dothideomycetes incertae sedis</taxon>
        <taxon>Botryosphaeriales</taxon>
        <taxon>Saccharataceae</taxon>
        <taxon>Saccharata</taxon>
    </lineage>
</organism>
<dbReference type="PANTHER" id="PTHR13931:SF2">
    <property type="entry name" value="UBIQUITIN CONJUGATION FACTOR E4 B"/>
    <property type="match status" value="1"/>
</dbReference>
<evidence type="ECO:0000256" key="2">
    <source>
        <dbReference type="ARBA" id="ARBA00004123"/>
    </source>
</evidence>
<reference evidence="14" key="1">
    <citation type="journal article" date="2020" name="Stud. Mycol.">
        <title>101 Dothideomycetes genomes: a test case for predicting lifestyles and emergence of pathogens.</title>
        <authorList>
            <person name="Haridas S."/>
            <person name="Albert R."/>
            <person name="Binder M."/>
            <person name="Bloem J."/>
            <person name="Labutti K."/>
            <person name="Salamov A."/>
            <person name="Andreopoulos B."/>
            <person name="Baker S."/>
            <person name="Barry K."/>
            <person name="Bills G."/>
            <person name="Bluhm B."/>
            <person name="Cannon C."/>
            <person name="Castanera R."/>
            <person name="Culley D."/>
            <person name="Daum C."/>
            <person name="Ezra D."/>
            <person name="Gonzalez J."/>
            <person name="Henrissat B."/>
            <person name="Kuo A."/>
            <person name="Liang C."/>
            <person name="Lipzen A."/>
            <person name="Lutzoni F."/>
            <person name="Magnuson J."/>
            <person name="Mondo S."/>
            <person name="Nolan M."/>
            <person name="Ohm R."/>
            <person name="Pangilinan J."/>
            <person name="Park H.-J."/>
            <person name="Ramirez L."/>
            <person name="Alfaro M."/>
            <person name="Sun H."/>
            <person name="Tritt A."/>
            <person name="Yoshinaga Y."/>
            <person name="Zwiers L.-H."/>
            <person name="Turgeon B."/>
            <person name="Goodwin S."/>
            <person name="Spatafora J."/>
            <person name="Crous P."/>
            <person name="Grigoriev I."/>
        </authorList>
    </citation>
    <scope>NUCLEOTIDE SEQUENCE</scope>
    <source>
        <strain evidence="14">CBS 121410</strain>
    </source>
</reference>
<evidence type="ECO:0000256" key="11">
    <source>
        <dbReference type="SAM" id="Coils"/>
    </source>
</evidence>
<dbReference type="InterPro" id="IPR045132">
    <property type="entry name" value="UBE4"/>
</dbReference>
<keyword evidence="9" id="KW-0413">Isomerase</keyword>
<feature type="region of interest" description="Disordered" evidence="12">
    <location>
        <begin position="1"/>
        <end position="122"/>
    </location>
</feature>